<evidence type="ECO:0000313" key="3">
    <source>
        <dbReference type="Proteomes" id="UP000261032"/>
    </source>
</evidence>
<dbReference type="InterPro" id="IPR038750">
    <property type="entry name" value="YczE/YyaS-like"/>
</dbReference>
<dbReference type="PANTHER" id="PTHR40078">
    <property type="entry name" value="INTEGRAL MEMBRANE PROTEIN-RELATED"/>
    <property type="match status" value="1"/>
</dbReference>
<keyword evidence="1" id="KW-0812">Transmembrane</keyword>
<sequence length="211" mass="23001">MAKRLGLYFLGILILGFGIVLNTKTGLGVAAINSVPFGISEMTNLSLGMATTILYIIFVGVQLLIYQKLDFKVLLQIPFSYFMGYVLDFYNNLLNFTVTSLPVALVLLAIAILATALGAYVVVTLDLIPNPADGMVKALSQVIDKEFGKTKLLFDCGMMLVTIITTYCLAGKIIGIGIRTILSAGFIGQIIVIYNRYFTKHLTLIVENSRA</sequence>
<gene>
    <name evidence="2" type="ORF">DXB93_01260</name>
</gene>
<dbReference type="RefSeq" id="WP_117580203.1">
    <property type="nucleotide sequence ID" value="NZ_QUSL01000001.1"/>
</dbReference>
<protein>
    <recommendedName>
        <fullName evidence="4">YitT family protein</fullName>
    </recommendedName>
</protein>
<reference evidence="2 3" key="1">
    <citation type="submission" date="2018-08" db="EMBL/GenBank/DDBJ databases">
        <title>A genome reference for cultivated species of the human gut microbiota.</title>
        <authorList>
            <person name="Zou Y."/>
            <person name="Xue W."/>
            <person name="Luo G."/>
        </authorList>
    </citation>
    <scope>NUCLEOTIDE SEQUENCE [LARGE SCALE GENOMIC DNA]</scope>
    <source>
        <strain evidence="2 3">OM06-4</strain>
    </source>
</reference>
<evidence type="ECO:0000256" key="1">
    <source>
        <dbReference type="SAM" id="Phobius"/>
    </source>
</evidence>
<comment type="caution">
    <text evidence="2">The sequence shown here is derived from an EMBL/GenBank/DDBJ whole genome shotgun (WGS) entry which is preliminary data.</text>
</comment>
<dbReference type="PANTHER" id="PTHR40078:SF1">
    <property type="entry name" value="INTEGRAL MEMBRANE PROTEIN"/>
    <property type="match status" value="1"/>
</dbReference>
<organism evidence="2 3">
    <name type="scientific">Thomasclavelia ramosa</name>
    <dbReference type="NCBI Taxonomy" id="1547"/>
    <lineage>
        <taxon>Bacteria</taxon>
        <taxon>Bacillati</taxon>
        <taxon>Bacillota</taxon>
        <taxon>Erysipelotrichia</taxon>
        <taxon>Erysipelotrichales</taxon>
        <taxon>Coprobacillaceae</taxon>
        <taxon>Thomasclavelia</taxon>
    </lineage>
</organism>
<feature type="transmembrane region" description="Helical" evidence="1">
    <location>
        <begin position="73"/>
        <end position="91"/>
    </location>
</feature>
<feature type="transmembrane region" description="Helical" evidence="1">
    <location>
        <begin position="7"/>
        <end position="33"/>
    </location>
</feature>
<evidence type="ECO:0008006" key="4">
    <source>
        <dbReference type="Google" id="ProtNLM"/>
    </source>
</evidence>
<proteinExistence type="predicted"/>
<dbReference type="EMBL" id="QUSL01000001">
    <property type="protein sequence ID" value="RGD87317.1"/>
    <property type="molecule type" value="Genomic_DNA"/>
</dbReference>
<feature type="transmembrane region" description="Helical" evidence="1">
    <location>
        <begin position="152"/>
        <end position="170"/>
    </location>
</feature>
<feature type="transmembrane region" description="Helical" evidence="1">
    <location>
        <begin position="45"/>
        <end position="66"/>
    </location>
</feature>
<dbReference type="Pfam" id="PF19700">
    <property type="entry name" value="DUF6198"/>
    <property type="match status" value="1"/>
</dbReference>
<evidence type="ECO:0000313" key="2">
    <source>
        <dbReference type="EMBL" id="RGD87317.1"/>
    </source>
</evidence>
<dbReference type="Proteomes" id="UP000261032">
    <property type="component" value="Unassembled WGS sequence"/>
</dbReference>
<feature type="transmembrane region" description="Helical" evidence="1">
    <location>
        <begin position="103"/>
        <end position="128"/>
    </location>
</feature>
<keyword evidence="1" id="KW-1133">Transmembrane helix</keyword>
<feature type="transmembrane region" description="Helical" evidence="1">
    <location>
        <begin position="176"/>
        <end position="194"/>
    </location>
</feature>
<name>A0A3E3EHC7_9FIRM</name>
<dbReference type="AlphaFoldDB" id="A0A3E3EHC7"/>
<accession>A0A3E3EHC7</accession>
<keyword evidence="1" id="KW-0472">Membrane</keyword>